<evidence type="ECO:0000313" key="4">
    <source>
        <dbReference type="EMBL" id="MBA2227611.1"/>
    </source>
</evidence>
<feature type="transmembrane region" description="Helical" evidence="2">
    <location>
        <begin position="481"/>
        <end position="503"/>
    </location>
</feature>
<accession>A0A7V8VGN6</accession>
<proteinExistence type="predicted"/>
<gene>
    <name evidence="4" type="ORF">H0921_15745</name>
</gene>
<dbReference type="EMBL" id="JACEFB010000016">
    <property type="protein sequence ID" value="MBA2227611.1"/>
    <property type="molecule type" value="Genomic_DNA"/>
</dbReference>
<keyword evidence="2" id="KW-0812">Transmembrane</keyword>
<dbReference type="Pfam" id="PF13559">
    <property type="entry name" value="DUF4129"/>
    <property type="match status" value="1"/>
</dbReference>
<feature type="transmembrane region" description="Helical" evidence="2">
    <location>
        <begin position="12"/>
        <end position="35"/>
    </location>
</feature>
<keyword evidence="5" id="KW-1185">Reference proteome</keyword>
<feature type="domain" description="Protein-glutamine gamma-glutamyltransferase-like C-terminal" evidence="3">
    <location>
        <begin position="582"/>
        <end position="642"/>
    </location>
</feature>
<keyword evidence="2" id="KW-1133">Transmembrane helix</keyword>
<evidence type="ECO:0000313" key="5">
    <source>
        <dbReference type="Proteomes" id="UP000542342"/>
    </source>
</evidence>
<feature type="transmembrane region" description="Helical" evidence="2">
    <location>
        <begin position="47"/>
        <end position="66"/>
    </location>
</feature>
<reference evidence="4 5" key="1">
    <citation type="submission" date="2020-07" db="EMBL/GenBank/DDBJ databases">
        <title>Thermogemmata thermophila gen. nov., sp. nov., a novel moderate thermophilic planctomycete from a Kamchatka hot spring.</title>
        <authorList>
            <person name="Elcheninov A.G."/>
            <person name="Podosokorskaya O.A."/>
            <person name="Kovaleva O.L."/>
            <person name="Novikov A."/>
            <person name="Bonch-Osmolovskaya E.A."/>
            <person name="Toshchakov S.V."/>
            <person name="Kublanov I.V."/>
        </authorList>
    </citation>
    <scope>NUCLEOTIDE SEQUENCE [LARGE SCALE GENOMIC DNA]</scope>
    <source>
        <strain evidence="4 5">2918</strain>
    </source>
</reference>
<feature type="transmembrane region" description="Helical" evidence="2">
    <location>
        <begin position="105"/>
        <end position="124"/>
    </location>
</feature>
<feature type="region of interest" description="Disordered" evidence="1">
    <location>
        <begin position="351"/>
        <end position="466"/>
    </location>
</feature>
<dbReference type="Proteomes" id="UP000542342">
    <property type="component" value="Unassembled WGS sequence"/>
</dbReference>
<name>A0A7V8VGN6_9BACT</name>
<feature type="compositionally biased region" description="Basic and acidic residues" evidence="1">
    <location>
        <begin position="422"/>
        <end position="459"/>
    </location>
</feature>
<feature type="transmembrane region" description="Helical" evidence="2">
    <location>
        <begin position="227"/>
        <end position="247"/>
    </location>
</feature>
<feature type="region of interest" description="Disordered" evidence="1">
    <location>
        <begin position="148"/>
        <end position="198"/>
    </location>
</feature>
<feature type="compositionally biased region" description="Low complexity" evidence="1">
    <location>
        <begin position="392"/>
        <end position="404"/>
    </location>
</feature>
<protein>
    <submittedName>
        <fullName evidence="4">DUF4129 domain-containing protein</fullName>
    </submittedName>
</protein>
<evidence type="ECO:0000256" key="1">
    <source>
        <dbReference type="SAM" id="MobiDB-lite"/>
    </source>
</evidence>
<dbReference type="RefSeq" id="WP_194539473.1">
    <property type="nucleotide sequence ID" value="NZ_JACEFB010000016.1"/>
</dbReference>
<feature type="transmembrane region" description="Helical" evidence="2">
    <location>
        <begin position="293"/>
        <end position="318"/>
    </location>
</feature>
<dbReference type="AlphaFoldDB" id="A0A7V8VGN6"/>
<sequence length="664" mass="72642">MASKRQEPTATDYLITALSPVLIMLMVGSFVFFLVEVLYEGEYTERLLYTLFFFVVAAVLIARISIEFGAGRAGLYALALGVVTWLALQAYVQSSHASSSAMGRGLIHFGLLLLIWWCAHKLTWDCTHLDERQRGSGRGILAAAGWEADGSENPSSAVAATSAGAPIPRTKPAAQENDPDGITVDRLSSPPKRRRRPAAGDSRLWAWIEAYQKHREQQQKRPHTPGVWVLYCFLVALPVFALGQSLIDPADSDRRRATFWQMAVFTGSALSLLATTSLLGLRRYLRQRQARIPLALSSGWLLLAGGLILAFLVIGAFLPRPHSETPWFGWQRVGSHTREASRYAVLKDSAGRGDGAAGRQIKYGDGQVSSPRSDKGTAAWNSENGSAAAGKSSSTNQSSSAKSGSDQKRSAGGKTLTSDTTSESKREENQGERPRPSDKREGIPVSGEQRRGADGDAEKGAASTPDALSNFSAPLARLAGIARWLIFALVAVVVIGVILLGVLRGLAPFTAWANRLLATLQQWWARWWLWWGSDSQCSGQEEGAIALMLPRRPPPWTSFSNPYEDGSADERDLQEIVDYTLLAWEAWAYEQGCPRAESQTAWEFLAQLEQQVPEAAEVLRQFALLHARVVYGDQPLPLRQVHATLRQVWEALSLLPAPEAKATA</sequence>
<dbReference type="InterPro" id="IPR025403">
    <property type="entry name" value="TgpA-like_C"/>
</dbReference>
<feature type="transmembrane region" description="Helical" evidence="2">
    <location>
        <begin position="259"/>
        <end position="281"/>
    </location>
</feature>
<organism evidence="4 5">
    <name type="scientific">Thermogemmata fonticola</name>
    <dbReference type="NCBI Taxonomy" id="2755323"/>
    <lineage>
        <taxon>Bacteria</taxon>
        <taxon>Pseudomonadati</taxon>
        <taxon>Planctomycetota</taxon>
        <taxon>Planctomycetia</taxon>
        <taxon>Gemmatales</taxon>
        <taxon>Gemmataceae</taxon>
        <taxon>Thermogemmata</taxon>
    </lineage>
</organism>
<keyword evidence="2" id="KW-0472">Membrane</keyword>
<comment type="caution">
    <text evidence="4">The sequence shown here is derived from an EMBL/GenBank/DDBJ whole genome shotgun (WGS) entry which is preliminary data.</text>
</comment>
<evidence type="ECO:0000259" key="3">
    <source>
        <dbReference type="Pfam" id="PF13559"/>
    </source>
</evidence>
<evidence type="ECO:0000256" key="2">
    <source>
        <dbReference type="SAM" id="Phobius"/>
    </source>
</evidence>
<feature type="transmembrane region" description="Helical" evidence="2">
    <location>
        <begin position="73"/>
        <end position="93"/>
    </location>
</feature>